<feature type="compositionally biased region" description="Polar residues" evidence="1">
    <location>
        <begin position="500"/>
        <end position="511"/>
    </location>
</feature>
<feature type="region of interest" description="Disordered" evidence="1">
    <location>
        <begin position="690"/>
        <end position="728"/>
    </location>
</feature>
<feature type="region of interest" description="Disordered" evidence="1">
    <location>
        <begin position="569"/>
        <end position="617"/>
    </location>
</feature>
<feature type="compositionally biased region" description="Pro residues" evidence="1">
    <location>
        <begin position="447"/>
        <end position="460"/>
    </location>
</feature>
<feature type="region of interest" description="Disordered" evidence="1">
    <location>
        <begin position="242"/>
        <end position="273"/>
    </location>
</feature>
<reference evidence="2" key="1">
    <citation type="submission" date="2021-03" db="EMBL/GenBank/DDBJ databases">
        <authorList>
            <person name="Tagirdzhanova G."/>
        </authorList>
    </citation>
    <scope>NUCLEOTIDE SEQUENCE</scope>
</reference>
<gene>
    <name evidence="2" type="ORF">ALECFALPRED_004528</name>
</gene>
<dbReference type="Proteomes" id="UP000664203">
    <property type="component" value="Unassembled WGS sequence"/>
</dbReference>
<comment type="caution">
    <text evidence="2">The sequence shown here is derived from an EMBL/GenBank/DDBJ whole genome shotgun (WGS) entry which is preliminary data.</text>
</comment>
<protein>
    <submittedName>
        <fullName evidence="2">Uncharacterized protein</fullName>
    </submittedName>
</protein>
<feature type="region of interest" description="Disordered" evidence="1">
    <location>
        <begin position="147"/>
        <end position="213"/>
    </location>
</feature>
<feature type="compositionally biased region" description="Basic and acidic residues" evidence="1">
    <location>
        <begin position="569"/>
        <end position="585"/>
    </location>
</feature>
<sequence length="858" mass="93117">MDSNVHIEPVTFQFPDPPRSSIDQDSSQLTHPKHHFPKGYPRLQPRSAGFSYSWELDKSNRFDEFLEAKRLNKQICDELEKGPRGATQDEKSPPEHRKRSLKTVFSSRSKRKSSKENKKMPVATHTTSHGRKYGQILSGQIYDSCGNASTYQVNNSRRPLGPIPGEGQRKHPTASFDLVAGVDSTIHPVNGPKEPGHDRSADRSLENGEAKHRLSPYQTIGFLDSTSESLRNRLVTNRLMNGNAAAGRNDPNRPKPSTEVQSSPRKSATEDSLGLLRDLSQILSRGETTNLIVGASQVSLPEAEHQPRVHDFAANGSAPLSRARAAIRRRSRSPVKRTGKQTAVPVTPDRSLDAVTCEDQPAFPLDRSPNSIVLPPTALKEAVRLPLAPPLPMTQDLDPGIKISLAVKQHSKAPSVVSAESAAEDIQSDASSGVVSNAKSAVFVKVPPQPGPAPLTPLPSLPEGLDHFLPATPRASPSSQRLISPKSSPPKAPPPKSPARSQYQLYPSADNSPPKRSGSPIRMNATIEPEQVISPSSPPKRRGISLQRSDRLPTSIGVGALDELEQWKKERAENSRQKKSRDLARMRSHKAMVEEVETVSRNTTNGEEYHEGVAKLPSPRDSYNAALCPPKHRPWPSQLSSLSATTTLQHRDSSTLPQKLSPVTVVAEQEPILIQRAQSQNLEFSKNSVDERPRGFKTNGFYPVRPHLASPTLQGPEDESKVRPVSSHSLPVLRPVASRVTTPHLSPLLRGSSHRSSHHSSMHEMSGLEARLSAMERKNAMLERAFLAVINTSAGFGGRLGLNGLEGANGDGSSGLSGKDGDHFSGTNGTESLYAGLESLLALHSGSVGARWSTSSGS</sequence>
<name>A0A8H3EQ29_9LECA</name>
<feature type="compositionally biased region" description="Polar residues" evidence="1">
    <location>
        <begin position="21"/>
        <end position="30"/>
    </location>
</feature>
<feature type="region of interest" description="Disordered" evidence="1">
    <location>
        <begin position="743"/>
        <end position="766"/>
    </location>
</feature>
<evidence type="ECO:0000313" key="2">
    <source>
        <dbReference type="EMBL" id="CAF9908428.1"/>
    </source>
</evidence>
<feature type="compositionally biased region" description="Basic and acidic residues" evidence="1">
    <location>
        <begin position="194"/>
        <end position="212"/>
    </location>
</feature>
<feature type="compositionally biased region" description="Pro residues" evidence="1">
    <location>
        <begin position="487"/>
        <end position="497"/>
    </location>
</feature>
<feature type="compositionally biased region" description="Polar residues" evidence="1">
    <location>
        <begin position="147"/>
        <end position="157"/>
    </location>
</feature>
<feature type="region of interest" description="Disordered" evidence="1">
    <location>
        <begin position="1"/>
        <end position="45"/>
    </location>
</feature>
<dbReference type="OrthoDB" id="5400473at2759"/>
<dbReference type="AlphaFoldDB" id="A0A8H3EQ29"/>
<evidence type="ECO:0000256" key="1">
    <source>
        <dbReference type="SAM" id="MobiDB-lite"/>
    </source>
</evidence>
<keyword evidence="3" id="KW-1185">Reference proteome</keyword>
<dbReference type="EMBL" id="CAJPDR010000028">
    <property type="protein sequence ID" value="CAF9908428.1"/>
    <property type="molecule type" value="Genomic_DNA"/>
</dbReference>
<evidence type="ECO:0000313" key="3">
    <source>
        <dbReference type="Proteomes" id="UP000664203"/>
    </source>
</evidence>
<accession>A0A8H3EQ29</accession>
<organism evidence="2 3">
    <name type="scientific">Alectoria fallacina</name>
    <dbReference type="NCBI Taxonomy" id="1903189"/>
    <lineage>
        <taxon>Eukaryota</taxon>
        <taxon>Fungi</taxon>
        <taxon>Dikarya</taxon>
        <taxon>Ascomycota</taxon>
        <taxon>Pezizomycotina</taxon>
        <taxon>Lecanoromycetes</taxon>
        <taxon>OSLEUM clade</taxon>
        <taxon>Lecanoromycetidae</taxon>
        <taxon>Lecanorales</taxon>
        <taxon>Lecanorineae</taxon>
        <taxon>Parmeliaceae</taxon>
        <taxon>Alectoria</taxon>
    </lineage>
</organism>
<feature type="compositionally biased region" description="Basic and acidic residues" evidence="1">
    <location>
        <begin position="77"/>
        <end position="95"/>
    </location>
</feature>
<feature type="region of interest" description="Disordered" evidence="1">
    <location>
        <begin position="446"/>
        <end position="553"/>
    </location>
</feature>
<feature type="region of interest" description="Disordered" evidence="1">
    <location>
        <begin position="77"/>
        <end position="131"/>
    </location>
</feature>
<proteinExistence type="predicted"/>